<feature type="domain" description="Multidrug resistance protein MdtA-like barrel-sandwich hybrid" evidence="4">
    <location>
        <begin position="58"/>
        <end position="290"/>
    </location>
</feature>
<organism evidence="5 6">
    <name type="scientific">Defluviitalea raffinosedens</name>
    <dbReference type="NCBI Taxonomy" id="1450156"/>
    <lineage>
        <taxon>Bacteria</taxon>
        <taxon>Bacillati</taxon>
        <taxon>Bacillota</taxon>
        <taxon>Clostridia</taxon>
        <taxon>Lachnospirales</taxon>
        <taxon>Defluviitaleaceae</taxon>
        <taxon>Defluviitalea</taxon>
    </lineage>
</organism>
<dbReference type="Gene3D" id="1.10.287.470">
    <property type="entry name" value="Helix hairpin bin"/>
    <property type="match status" value="2"/>
</dbReference>
<keyword evidence="3" id="KW-0812">Transmembrane</keyword>
<keyword evidence="6" id="KW-1185">Reference proteome</keyword>
<evidence type="ECO:0000256" key="1">
    <source>
        <dbReference type="ARBA" id="ARBA00009477"/>
    </source>
</evidence>
<dbReference type="AlphaFoldDB" id="A0A7C8LFA3"/>
<evidence type="ECO:0000313" key="6">
    <source>
        <dbReference type="Proteomes" id="UP000483018"/>
    </source>
</evidence>
<dbReference type="Proteomes" id="UP000483018">
    <property type="component" value="Unassembled WGS sequence"/>
</dbReference>
<dbReference type="SUPFAM" id="SSF111369">
    <property type="entry name" value="HlyD-like secretion proteins"/>
    <property type="match status" value="3"/>
</dbReference>
<feature type="coiled-coil region" evidence="2">
    <location>
        <begin position="114"/>
        <end position="212"/>
    </location>
</feature>
<gene>
    <name evidence="5" type="ORF">GND95_04660</name>
</gene>
<dbReference type="PRINTS" id="PR01490">
    <property type="entry name" value="RTXTOXIND"/>
</dbReference>
<dbReference type="GO" id="GO:0015562">
    <property type="term" value="F:efflux transmembrane transporter activity"/>
    <property type="evidence" value="ECO:0007669"/>
    <property type="project" value="TreeGrafter"/>
</dbReference>
<sequence length="468" mass="52920">MKKSLKWLFLISGVGLIILLAIYYTLKPLKAEVIQVDPKTVEVSFREEGTVTAQQEETIYPVVQGLIEEVYVKEGDRVKKGDVLLKIDTKDLTYQLAQLEEQKVSIQGQEQKTYDEMNQQLISLRAQLQGLEGQKVEANTAPYKSQIKQQQVRIEEAKRQLELAEDDYKRMNALFEEGAVSQKERDAAEEALNQVKDNLKIQEEVLALLKEQTEGSDLYYEAQKKATKSQIALLEAQLGQDSDKSGTVQYYKGMIESLNAQIEQVKYQIERSEIKAPFDGIVKDLEAEKGLPAFPQSPLLTVFQPDSYEVEVFVLTEDIVELKEGMAVELIQERKDQDVVFEGVIDKIAPSAEEKISSLGLTEQRVKVTIRPNGNEKAELRPGYALDVKFVTHKEDNRLAVPKAVLFPYEDRDALWVVRNGKAIIQPVVKGLENDQEVVILEGLKDGDTVIRNPQLEGLKQGKRISLQ</sequence>
<name>A0A7C8LFA3_9FIRM</name>
<accession>A0A7C8LFA3</accession>
<reference evidence="5 6" key="1">
    <citation type="submission" date="2019-12" db="EMBL/GenBank/DDBJ databases">
        <title>Defluviitalea raffinosedens, isolated from a biogas fermenter, genome sequencing and characterization.</title>
        <authorList>
            <person name="Rettenmaier R."/>
            <person name="Schneider M."/>
            <person name="Neuhaus K."/>
            <person name="Liebl W."/>
            <person name="Zverlov V."/>
        </authorList>
    </citation>
    <scope>NUCLEOTIDE SEQUENCE [LARGE SCALE GENOMIC DNA]</scope>
    <source>
        <strain evidence="5 6">249c-K6</strain>
    </source>
</reference>
<evidence type="ECO:0000259" key="4">
    <source>
        <dbReference type="Pfam" id="PF25917"/>
    </source>
</evidence>
<dbReference type="EMBL" id="WSLF01000003">
    <property type="protein sequence ID" value="KAE9635443.1"/>
    <property type="molecule type" value="Genomic_DNA"/>
</dbReference>
<dbReference type="Pfam" id="PF25917">
    <property type="entry name" value="BSH_RND"/>
    <property type="match status" value="1"/>
</dbReference>
<evidence type="ECO:0000256" key="3">
    <source>
        <dbReference type="SAM" id="Phobius"/>
    </source>
</evidence>
<dbReference type="OrthoDB" id="11589at2"/>
<dbReference type="PANTHER" id="PTHR30469:SF15">
    <property type="entry name" value="HLYD FAMILY OF SECRETION PROTEINS"/>
    <property type="match status" value="1"/>
</dbReference>
<evidence type="ECO:0000313" key="5">
    <source>
        <dbReference type="EMBL" id="KAE9635443.1"/>
    </source>
</evidence>
<dbReference type="PANTHER" id="PTHR30469">
    <property type="entry name" value="MULTIDRUG RESISTANCE PROTEIN MDTA"/>
    <property type="match status" value="1"/>
</dbReference>
<dbReference type="Gene3D" id="2.40.420.20">
    <property type="match status" value="1"/>
</dbReference>
<dbReference type="InterPro" id="IPR058625">
    <property type="entry name" value="MdtA-like_BSH"/>
</dbReference>
<dbReference type="Gene3D" id="2.40.30.170">
    <property type="match status" value="1"/>
</dbReference>
<protein>
    <submittedName>
        <fullName evidence="5">Efflux RND transporter periplasmic adaptor subunit</fullName>
    </submittedName>
</protein>
<dbReference type="NCBIfam" id="TIGR01730">
    <property type="entry name" value="RND_mfp"/>
    <property type="match status" value="1"/>
</dbReference>
<comment type="caution">
    <text evidence="5">The sequence shown here is derived from an EMBL/GenBank/DDBJ whole genome shotgun (WGS) entry which is preliminary data.</text>
</comment>
<keyword evidence="3" id="KW-1133">Transmembrane helix</keyword>
<dbReference type="Gene3D" id="2.40.50.100">
    <property type="match status" value="1"/>
</dbReference>
<dbReference type="InterPro" id="IPR006143">
    <property type="entry name" value="RND_pump_MFP"/>
</dbReference>
<keyword evidence="3" id="KW-0472">Membrane</keyword>
<evidence type="ECO:0000256" key="2">
    <source>
        <dbReference type="SAM" id="Coils"/>
    </source>
</evidence>
<keyword evidence="2" id="KW-0175">Coiled coil</keyword>
<comment type="similarity">
    <text evidence="1">Belongs to the membrane fusion protein (MFP) (TC 8.A.1) family.</text>
</comment>
<dbReference type="RefSeq" id="WP_158739691.1">
    <property type="nucleotide sequence ID" value="NZ_WSLF01000003.1"/>
</dbReference>
<proteinExistence type="inferred from homology"/>
<dbReference type="GO" id="GO:1990281">
    <property type="term" value="C:efflux pump complex"/>
    <property type="evidence" value="ECO:0007669"/>
    <property type="project" value="TreeGrafter"/>
</dbReference>
<feature type="transmembrane region" description="Helical" evidence="3">
    <location>
        <begin position="7"/>
        <end position="26"/>
    </location>
</feature>